<dbReference type="EMBL" id="LRGC01000001">
    <property type="protein sequence ID" value="KWR57489.1"/>
    <property type="molecule type" value="Genomic_DNA"/>
</dbReference>
<reference evidence="2 3" key="1">
    <citation type="journal article" date="2016" name="BMC Genomics">
        <title>Type VI secretion systems of human gut Bacteroidales segregate into three genetic architectures, two of which are contained on mobile genetic elements.</title>
        <authorList>
            <person name="Coyne M.J."/>
            <person name="Roelofs K.G."/>
            <person name="Comstock L.E."/>
        </authorList>
    </citation>
    <scope>NUCLEOTIDE SEQUENCE [LARGE SCALE GENOMIC DNA]</scope>
    <source>
        <strain evidence="2 3">CL09T03C01</strain>
    </source>
</reference>
<dbReference type="InterPro" id="IPR020022">
    <property type="entry name" value="N-acetyl_sugar_amidoTrfase"/>
</dbReference>
<dbReference type="Pfam" id="PF06508">
    <property type="entry name" value="QueC"/>
    <property type="match status" value="1"/>
</dbReference>
<dbReference type="AlphaFoldDB" id="A0A120A3X1"/>
<accession>A0A120A3X1</accession>
<dbReference type="InterPro" id="IPR014729">
    <property type="entry name" value="Rossmann-like_a/b/a_fold"/>
</dbReference>
<keyword evidence="1" id="KW-0671">Queuosine biosynthesis</keyword>
<sequence length="365" mass="42696">MDDSSDKYIRFDSNGYCNYCNKAIENLNKICNDKKKTIQLAEIIHTIKRDGIGHDYDCLMGISGGLDSAYLAYVGAKKWGLRICAVHIDDGFDTDMAVQNIKRICNHCNIKLITIKPDKEQYLNLIRAFIRAEVPNIAIPQDNILLAILYQYAQKHNIKYFLSGSNLSLESIIQRGNTYTNTDVYHIKAIDRRFGEGKIDKLPLISMHKIRIMSKFFNIKTLALLNYIDYNKKDAIAELEKACGFEYYKAKHLENVLTKVIQLKWFAEKFKVDKRKSHLSSLIVSGQMTREDALLELEKPMYDEVEMKEDINRVLSELNISETEFNNLLKRQGVQHSEYPRDPIWRFHVFLYRYFYTPIRQYLKK</sequence>
<proteinExistence type="predicted"/>
<dbReference type="PATRIC" id="fig|46506.5.peg.27"/>
<dbReference type="NCBIfam" id="TIGR03573">
    <property type="entry name" value="WbuX"/>
    <property type="match status" value="1"/>
</dbReference>
<protein>
    <submittedName>
        <fullName evidence="2">NAD synthetase</fullName>
    </submittedName>
</protein>
<dbReference type="Proteomes" id="UP000056419">
    <property type="component" value="Unassembled WGS sequence"/>
</dbReference>
<evidence type="ECO:0000313" key="2">
    <source>
        <dbReference type="EMBL" id="KWR57489.1"/>
    </source>
</evidence>
<gene>
    <name evidence="2" type="ORF">AA415_00022</name>
</gene>
<comment type="caution">
    <text evidence="2">The sequence shown here is derived from an EMBL/GenBank/DDBJ whole genome shotgun (WGS) entry which is preliminary data.</text>
</comment>
<organism evidence="2 3">
    <name type="scientific">Bacteroides stercoris</name>
    <dbReference type="NCBI Taxonomy" id="46506"/>
    <lineage>
        <taxon>Bacteria</taxon>
        <taxon>Pseudomonadati</taxon>
        <taxon>Bacteroidota</taxon>
        <taxon>Bacteroidia</taxon>
        <taxon>Bacteroidales</taxon>
        <taxon>Bacteroidaceae</taxon>
        <taxon>Bacteroides</taxon>
    </lineage>
</organism>
<dbReference type="Gene3D" id="3.40.50.620">
    <property type="entry name" value="HUPs"/>
    <property type="match status" value="1"/>
</dbReference>
<dbReference type="STRING" id="46506.AA415_00022"/>
<evidence type="ECO:0000313" key="3">
    <source>
        <dbReference type="Proteomes" id="UP000056419"/>
    </source>
</evidence>
<dbReference type="SUPFAM" id="SSF52402">
    <property type="entry name" value="Adenine nucleotide alpha hydrolases-like"/>
    <property type="match status" value="1"/>
</dbReference>
<name>A0A120A3X1_BACSE</name>
<keyword evidence="3" id="KW-1185">Reference proteome</keyword>
<evidence type="ECO:0000256" key="1">
    <source>
        <dbReference type="ARBA" id="ARBA00022785"/>
    </source>
</evidence>
<dbReference type="GO" id="GO:0008616">
    <property type="term" value="P:tRNA queuosine(34) biosynthetic process"/>
    <property type="evidence" value="ECO:0007669"/>
    <property type="project" value="UniProtKB-KW"/>
</dbReference>
<dbReference type="InterPro" id="IPR018317">
    <property type="entry name" value="QueC"/>
</dbReference>